<dbReference type="InterPro" id="IPR025724">
    <property type="entry name" value="GAG-pre-integrase_dom"/>
</dbReference>
<reference evidence="4 5" key="1">
    <citation type="submission" date="2024-02" db="EMBL/GenBank/DDBJ databases">
        <title>High-quality chromosome-scale genome assembly of Pensacola bahiagrass (Paspalum notatum Flugge var. saurae).</title>
        <authorList>
            <person name="Vega J.M."/>
            <person name="Podio M."/>
            <person name="Orjuela J."/>
            <person name="Siena L.A."/>
            <person name="Pessino S.C."/>
            <person name="Combes M.C."/>
            <person name="Mariac C."/>
            <person name="Albertini E."/>
            <person name="Pupilli F."/>
            <person name="Ortiz J.P.A."/>
            <person name="Leblanc O."/>
        </authorList>
    </citation>
    <scope>NUCLEOTIDE SEQUENCE [LARGE SCALE GENOMIC DNA]</scope>
    <source>
        <strain evidence="4">R1</strain>
        <tissue evidence="4">Leaf</tissue>
    </source>
</reference>
<dbReference type="AlphaFoldDB" id="A0AAQ3TDE3"/>
<gene>
    <name evidence="4" type="ORF">U9M48_019565</name>
</gene>
<name>A0AAQ3TDE3_PASNO</name>
<feature type="domain" description="Retrovirus-related Pol polyprotein from transposon TNT 1-94-like beta-barrel" evidence="3">
    <location>
        <begin position="1"/>
        <end position="70"/>
    </location>
</feature>
<sequence length="213" mass="23739">MTGRGDVYANLDHEVKGSVKFGDGSVDDIQGISIVVFSGKHGEHKALRGVYYIPRLKNSIISVDQLDEGGSRVEVKHGVLRIWECEHRLLARVEQRKNKLYERLGHVNFDAISKMARQDMVRGLPFLEHVDQFCDTCVLSKHRRGAFPKQAKRVAPRKAEAGCPRGPLRPRHAAHAGRPAILPTVDGRRHSLHVGGAPGGQVRRRRGDQEDPS</sequence>
<feature type="domain" description="GAG-pre-integrase" evidence="2">
    <location>
        <begin position="102"/>
        <end position="142"/>
    </location>
</feature>
<evidence type="ECO:0000256" key="1">
    <source>
        <dbReference type="SAM" id="MobiDB-lite"/>
    </source>
</evidence>
<feature type="region of interest" description="Disordered" evidence="1">
    <location>
        <begin position="148"/>
        <end position="213"/>
    </location>
</feature>
<evidence type="ECO:0008006" key="6">
    <source>
        <dbReference type="Google" id="ProtNLM"/>
    </source>
</evidence>
<keyword evidence="5" id="KW-1185">Reference proteome</keyword>
<evidence type="ECO:0000259" key="3">
    <source>
        <dbReference type="Pfam" id="PF22936"/>
    </source>
</evidence>
<dbReference type="Pfam" id="PF13976">
    <property type="entry name" value="gag_pre-integrs"/>
    <property type="match status" value="1"/>
</dbReference>
<protein>
    <recommendedName>
        <fullName evidence="6">GAG-pre-integrase domain-containing protein</fullName>
    </recommendedName>
</protein>
<evidence type="ECO:0000313" key="5">
    <source>
        <dbReference type="Proteomes" id="UP001341281"/>
    </source>
</evidence>
<dbReference type="InterPro" id="IPR054722">
    <property type="entry name" value="PolX-like_BBD"/>
</dbReference>
<dbReference type="EMBL" id="CP144748">
    <property type="protein sequence ID" value="WVZ70936.1"/>
    <property type="molecule type" value="Genomic_DNA"/>
</dbReference>
<dbReference type="Proteomes" id="UP001341281">
    <property type="component" value="Chromosome 04"/>
</dbReference>
<proteinExistence type="predicted"/>
<organism evidence="4 5">
    <name type="scientific">Paspalum notatum var. saurae</name>
    <dbReference type="NCBI Taxonomy" id="547442"/>
    <lineage>
        <taxon>Eukaryota</taxon>
        <taxon>Viridiplantae</taxon>
        <taxon>Streptophyta</taxon>
        <taxon>Embryophyta</taxon>
        <taxon>Tracheophyta</taxon>
        <taxon>Spermatophyta</taxon>
        <taxon>Magnoliopsida</taxon>
        <taxon>Liliopsida</taxon>
        <taxon>Poales</taxon>
        <taxon>Poaceae</taxon>
        <taxon>PACMAD clade</taxon>
        <taxon>Panicoideae</taxon>
        <taxon>Andropogonodae</taxon>
        <taxon>Paspaleae</taxon>
        <taxon>Paspalinae</taxon>
        <taxon>Paspalum</taxon>
    </lineage>
</organism>
<accession>A0AAQ3TDE3</accession>
<evidence type="ECO:0000259" key="2">
    <source>
        <dbReference type="Pfam" id="PF13976"/>
    </source>
</evidence>
<dbReference type="Pfam" id="PF22936">
    <property type="entry name" value="Pol_BBD"/>
    <property type="match status" value="1"/>
</dbReference>
<evidence type="ECO:0000313" key="4">
    <source>
        <dbReference type="EMBL" id="WVZ70936.1"/>
    </source>
</evidence>